<evidence type="ECO:0000313" key="8">
    <source>
        <dbReference type="EMBL" id="NRS91553.1"/>
    </source>
</evidence>
<protein>
    <submittedName>
        <fullName evidence="8">Putative oxidoreductase</fullName>
    </submittedName>
</protein>
<evidence type="ECO:0000256" key="7">
    <source>
        <dbReference type="SAM" id="Phobius"/>
    </source>
</evidence>
<keyword evidence="4 7" id="KW-0812">Transmembrane</keyword>
<name>A0A8J8G5K9_9FLAO</name>
<reference evidence="8" key="1">
    <citation type="submission" date="2020-05" db="EMBL/GenBank/DDBJ databases">
        <title>Genomic Encyclopedia of Type Strains, Phase IV (KMG-V): Genome sequencing to study the core and pangenomes of soil and plant-associated prokaryotes.</title>
        <authorList>
            <person name="Whitman W."/>
        </authorList>
    </citation>
    <scope>NUCLEOTIDE SEQUENCE</scope>
    <source>
        <strain evidence="8">16F</strain>
    </source>
</reference>
<dbReference type="RefSeq" id="WP_173778177.1">
    <property type="nucleotide sequence ID" value="NZ_JABSNO010000003.1"/>
</dbReference>
<evidence type="ECO:0000256" key="4">
    <source>
        <dbReference type="ARBA" id="ARBA00022692"/>
    </source>
</evidence>
<evidence type="ECO:0000256" key="2">
    <source>
        <dbReference type="ARBA" id="ARBA00006679"/>
    </source>
</evidence>
<dbReference type="EMBL" id="JABSNO010000003">
    <property type="protein sequence ID" value="NRS91553.1"/>
    <property type="molecule type" value="Genomic_DNA"/>
</dbReference>
<dbReference type="Proteomes" id="UP000610746">
    <property type="component" value="Unassembled WGS sequence"/>
</dbReference>
<dbReference type="Pfam" id="PF07681">
    <property type="entry name" value="DoxX"/>
    <property type="match status" value="1"/>
</dbReference>
<sequence length="142" mass="16063">MIQSSKKFFIFFQNSILLIVRMLVGLAMLSHGFPKLQTLINGGKIEFYNFLGLSSTISLGLTVFSEFVCSIFLILGLFSRYAAFFLAFTMIIAAFVFHGGDPWEKQEMSIIYLCSYFLLLAFGAGKFSIDSLIDKRKSTKIY</sequence>
<keyword evidence="6 7" id="KW-0472">Membrane</keyword>
<evidence type="ECO:0000256" key="5">
    <source>
        <dbReference type="ARBA" id="ARBA00022989"/>
    </source>
</evidence>
<evidence type="ECO:0000256" key="6">
    <source>
        <dbReference type="ARBA" id="ARBA00023136"/>
    </source>
</evidence>
<organism evidence="8 9">
    <name type="scientific">Frigoriflavimonas asaccharolytica</name>
    <dbReference type="NCBI Taxonomy" id="2735899"/>
    <lineage>
        <taxon>Bacteria</taxon>
        <taxon>Pseudomonadati</taxon>
        <taxon>Bacteroidota</taxon>
        <taxon>Flavobacteriia</taxon>
        <taxon>Flavobacteriales</taxon>
        <taxon>Weeksellaceae</taxon>
        <taxon>Frigoriflavimonas</taxon>
    </lineage>
</organism>
<accession>A0A8J8G5K9</accession>
<dbReference type="GO" id="GO:0005886">
    <property type="term" value="C:plasma membrane"/>
    <property type="evidence" value="ECO:0007669"/>
    <property type="project" value="UniProtKB-SubCell"/>
</dbReference>
<dbReference type="InterPro" id="IPR051907">
    <property type="entry name" value="DoxX-like_oxidoreductase"/>
</dbReference>
<keyword evidence="9" id="KW-1185">Reference proteome</keyword>
<feature type="transmembrane region" description="Helical" evidence="7">
    <location>
        <begin position="110"/>
        <end position="129"/>
    </location>
</feature>
<dbReference type="InterPro" id="IPR032808">
    <property type="entry name" value="DoxX"/>
</dbReference>
<feature type="transmembrane region" description="Helical" evidence="7">
    <location>
        <begin position="50"/>
        <end position="74"/>
    </location>
</feature>
<feature type="transmembrane region" description="Helical" evidence="7">
    <location>
        <begin position="9"/>
        <end position="30"/>
    </location>
</feature>
<dbReference type="AlphaFoldDB" id="A0A8J8G5K9"/>
<keyword evidence="5 7" id="KW-1133">Transmembrane helix</keyword>
<comment type="similarity">
    <text evidence="2">Belongs to the DoxX family.</text>
</comment>
<dbReference type="PANTHER" id="PTHR33452">
    <property type="entry name" value="OXIDOREDUCTASE CATD-RELATED"/>
    <property type="match status" value="1"/>
</dbReference>
<proteinExistence type="inferred from homology"/>
<gene>
    <name evidence="8" type="ORF">HNQ03_000620</name>
</gene>
<comment type="subcellular location">
    <subcellularLocation>
        <location evidence="1">Cell membrane</location>
        <topology evidence="1">Multi-pass membrane protein</topology>
    </subcellularLocation>
</comment>
<feature type="transmembrane region" description="Helical" evidence="7">
    <location>
        <begin position="81"/>
        <end position="98"/>
    </location>
</feature>
<evidence type="ECO:0000256" key="1">
    <source>
        <dbReference type="ARBA" id="ARBA00004651"/>
    </source>
</evidence>
<evidence type="ECO:0000313" key="9">
    <source>
        <dbReference type="Proteomes" id="UP000610746"/>
    </source>
</evidence>
<dbReference type="PANTHER" id="PTHR33452:SF1">
    <property type="entry name" value="INNER MEMBRANE PROTEIN YPHA-RELATED"/>
    <property type="match status" value="1"/>
</dbReference>
<comment type="caution">
    <text evidence="8">The sequence shown here is derived from an EMBL/GenBank/DDBJ whole genome shotgun (WGS) entry which is preliminary data.</text>
</comment>
<evidence type="ECO:0000256" key="3">
    <source>
        <dbReference type="ARBA" id="ARBA00022475"/>
    </source>
</evidence>
<keyword evidence="3" id="KW-1003">Cell membrane</keyword>